<evidence type="ECO:0000313" key="3">
    <source>
        <dbReference type="Proteomes" id="UP000032803"/>
    </source>
</evidence>
<dbReference type="HOGENOM" id="CLU_035692_0_0_6"/>
<evidence type="ECO:0000256" key="1">
    <source>
        <dbReference type="SAM" id="Phobius"/>
    </source>
</evidence>
<feature type="transmembrane region" description="Helical" evidence="1">
    <location>
        <begin position="345"/>
        <end position="367"/>
    </location>
</feature>
<reference evidence="3" key="1">
    <citation type="submission" date="2014-09" db="EMBL/GenBank/DDBJ databases">
        <authorList>
            <person name="Gomez-Valero L."/>
        </authorList>
    </citation>
    <scope>NUCLEOTIDE SEQUENCE [LARGE SCALE GENOMIC DNA]</scope>
    <source>
        <strain evidence="3">ATCC35250</strain>
    </source>
</reference>
<proteinExistence type="predicted"/>
<gene>
    <name evidence="2" type="ORF">LHA_1493</name>
</gene>
<dbReference type="PATRIC" id="fig|449.7.peg.709"/>
<organism evidence="2 3">
    <name type="scientific">Legionella hackeliae</name>
    <dbReference type="NCBI Taxonomy" id="449"/>
    <lineage>
        <taxon>Bacteria</taxon>
        <taxon>Pseudomonadati</taxon>
        <taxon>Pseudomonadota</taxon>
        <taxon>Gammaproteobacteria</taxon>
        <taxon>Legionellales</taxon>
        <taxon>Legionellaceae</taxon>
        <taxon>Legionella</taxon>
    </lineage>
</organism>
<dbReference type="OrthoDB" id="104925at2"/>
<evidence type="ECO:0000313" key="2">
    <source>
        <dbReference type="EMBL" id="CEK10535.1"/>
    </source>
</evidence>
<keyword evidence="1" id="KW-1133">Transmembrane helix</keyword>
<feature type="transmembrane region" description="Helical" evidence="1">
    <location>
        <begin position="318"/>
        <end position="333"/>
    </location>
</feature>
<keyword evidence="3" id="KW-1185">Reference proteome</keyword>
<feature type="transmembrane region" description="Helical" evidence="1">
    <location>
        <begin position="125"/>
        <end position="145"/>
    </location>
</feature>
<dbReference type="AlphaFoldDB" id="A0A0A8UNV2"/>
<sequence>MTSTPKRIYYLIPSLVLIFAIIIEWLLILSINHSHFSYSLDDPYIHLSLAKHIGIGQYGFNNGEFSSPSSSILWPFLLAPFSYFPLFEFVPLIINSLIALLILLVFITVCLFVDTEKTKVYWENVVLFCLLIPALNLIGLIFSGMEHALQMLLSVLIMAGLIQETNDHRFPLWLALVIIIGPLIRYETLAISVPALFFLFIRGHQQKVLYTTLIMLVMLGLFSLFLLHIGQPPLAASVLLKMDHGQYATWAEAILGQLRINLTQRQSLIFLILIFSFSIIAIFSKLPVVTRQLFAVVAAGLLLHLLLGKFNWFHRYEVYLYAVALLLIFYLYFKHYHTFKNPTVWYVFFVLGLIFCSYPYFTVLASLPKATNNVYQQQFQMRRFAIDWLKSPIAVNDIGWVSYDNSNYVLDLWGLGNYSIYSSRCHATNPLWMDKAVKESQVKLVMLYRSWFYSVPKNWIQLGCLYFTGPRVSVANKVVYFYATDLKYVPELQQKLHSFSKSLPQNDGFKFDCK</sequence>
<keyword evidence="1" id="KW-0812">Transmembrane</keyword>
<evidence type="ECO:0008006" key="4">
    <source>
        <dbReference type="Google" id="ProtNLM"/>
    </source>
</evidence>
<name>A0A0A8UNV2_LEGHA</name>
<dbReference type="RefSeq" id="WP_045105893.1">
    <property type="nucleotide sequence ID" value="NZ_LN681225.1"/>
</dbReference>
<feature type="transmembrane region" description="Helical" evidence="1">
    <location>
        <begin position="89"/>
        <end position="113"/>
    </location>
</feature>
<dbReference type="Proteomes" id="UP000032803">
    <property type="component" value="Chromosome I"/>
</dbReference>
<feature type="transmembrane region" description="Helical" evidence="1">
    <location>
        <begin position="268"/>
        <end position="286"/>
    </location>
</feature>
<feature type="transmembrane region" description="Helical" evidence="1">
    <location>
        <begin position="172"/>
        <end position="201"/>
    </location>
</feature>
<accession>A0A0A8UNV2</accession>
<dbReference type="STRING" id="449.LHA_1493"/>
<dbReference type="KEGG" id="lha:LHA_1493"/>
<protein>
    <recommendedName>
        <fullName evidence="4">Glycosyltransferase RgtA/B/C/D-like domain-containing protein</fullName>
    </recommendedName>
</protein>
<feature type="transmembrane region" description="Helical" evidence="1">
    <location>
        <begin position="208"/>
        <end position="229"/>
    </location>
</feature>
<keyword evidence="1" id="KW-0472">Membrane</keyword>
<feature type="transmembrane region" description="Helical" evidence="1">
    <location>
        <begin position="7"/>
        <end position="31"/>
    </location>
</feature>
<feature type="transmembrane region" description="Helical" evidence="1">
    <location>
        <begin position="293"/>
        <end position="312"/>
    </location>
</feature>
<dbReference type="EMBL" id="LN681225">
    <property type="protein sequence ID" value="CEK10535.1"/>
    <property type="molecule type" value="Genomic_DNA"/>
</dbReference>